<evidence type="ECO:0000313" key="8">
    <source>
        <dbReference type="EMBL" id="AUT60272.1"/>
    </source>
</evidence>
<dbReference type="InterPro" id="IPR015860">
    <property type="entry name" value="ABC_transpr_TagH-like"/>
</dbReference>
<gene>
    <name evidence="8" type="ORF">C2L65_12145</name>
</gene>
<dbReference type="SUPFAM" id="SSF52540">
    <property type="entry name" value="P-loop containing nucleoside triphosphate hydrolases"/>
    <property type="match status" value="1"/>
</dbReference>
<dbReference type="InterPro" id="IPR029439">
    <property type="entry name" value="Wzt_C"/>
</dbReference>
<dbReference type="CDD" id="cd03220">
    <property type="entry name" value="ABC_KpsT_Wzt"/>
    <property type="match status" value="1"/>
</dbReference>
<sequence>MGSISVQKVSKAYKQYPSRFGRLLEWLSPVTITRHNTKWVLRDVSFEVKQGEAIGIVGINGAGKSTLLKMITGTTQPTSGSITMTGRVAAMLELGMGFHPDFTGRQNVLMAGQLLGYSVDEISANMQRIEDFAEIGDAIDQPVRVYSSGMQMRLAFSVATFHRPDILIIDEALSVGDAYFQHKSFDRIRSYREEGTTLMIVSHDKSAIQAICDKAILLNAGSLVKEGSPEEIFDYYNALLADKEAASVKQTVTQEGKTQIVSGTGEATIADIRLIDANGTASEILDVGSATVLEIEVAVHAPIEELVLGYVIKDRLGQAIYGTNTHHLKQSAKSVVAGDRIRYRFAFPLNLGEGSYSVATALHAGQSHVGANYEWRDLAVVFQVLNMSKTKFVGCTWIEPELHVERN</sequence>
<keyword evidence="4" id="KW-0472">Membrane</keyword>
<evidence type="ECO:0000256" key="5">
    <source>
        <dbReference type="ARBA" id="ARBA00022741"/>
    </source>
</evidence>
<dbReference type="Pfam" id="PF14524">
    <property type="entry name" value="Wzt_C"/>
    <property type="match status" value="1"/>
</dbReference>
<dbReference type="PROSITE" id="PS00211">
    <property type="entry name" value="ABC_TRANSPORTER_1"/>
    <property type="match status" value="1"/>
</dbReference>
<feature type="domain" description="ABC transporter" evidence="7">
    <location>
        <begin position="4"/>
        <end position="245"/>
    </location>
</feature>
<dbReference type="PANTHER" id="PTHR46743:SF2">
    <property type="entry name" value="TEICHOIC ACIDS EXPORT ATP-BINDING PROTEIN TAGH"/>
    <property type="match status" value="1"/>
</dbReference>
<dbReference type="EMBL" id="CP026111">
    <property type="protein sequence ID" value="AUT60272.1"/>
    <property type="molecule type" value="Genomic_DNA"/>
</dbReference>
<dbReference type="KEGG" id="pter:C2L65_12145"/>
<dbReference type="InterPro" id="IPR003439">
    <property type="entry name" value="ABC_transporter-like_ATP-bd"/>
</dbReference>
<protein>
    <submittedName>
        <fullName evidence="8">ABC transporter ATP-binding protein</fullName>
    </submittedName>
</protein>
<dbReference type="GO" id="GO:0016887">
    <property type="term" value="F:ATP hydrolysis activity"/>
    <property type="evidence" value="ECO:0007669"/>
    <property type="project" value="InterPro"/>
</dbReference>
<keyword evidence="2" id="KW-0813">Transport</keyword>
<keyword evidence="6 8" id="KW-0067">ATP-binding</keyword>
<keyword evidence="3" id="KW-1003">Cell membrane</keyword>
<evidence type="ECO:0000256" key="4">
    <source>
        <dbReference type="ARBA" id="ARBA00022519"/>
    </source>
</evidence>
<dbReference type="SMART" id="SM00382">
    <property type="entry name" value="AAA"/>
    <property type="match status" value="1"/>
</dbReference>
<evidence type="ECO:0000313" key="9">
    <source>
        <dbReference type="Proteomes" id="UP000243502"/>
    </source>
</evidence>
<organism evidence="8 9">
    <name type="scientific">Paraburkholderia terrae</name>
    <dbReference type="NCBI Taxonomy" id="311230"/>
    <lineage>
        <taxon>Bacteria</taxon>
        <taxon>Pseudomonadati</taxon>
        <taxon>Pseudomonadota</taxon>
        <taxon>Betaproteobacteria</taxon>
        <taxon>Burkholderiales</taxon>
        <taxon>Burkholderiaceae</taxon>
        <taxon>Paraburkholderia</taxon>
    </lineage>
</organism>
<dbReference type="Gene3D" id="2.70.50.60">
    <property type="entry name" value="abc- transporter (atp binding component) like domain"/>
    <property type="match status" value="1"/>
</dbReference>
<dbReference type="Gene3D" id="3.40.50.300">
    <property type="entry name" value="P-loop containing nucleotide triphosphate hydrolases"/>
    <property type="match status" value="1"/>
</dbReference>
<evidence type="ECO:0000259" key="7">
    <source>
        <dbReference type="PROSITE" id="PS50893"/>
    </source>
</evidence>
<evidence type="ECO:0000256" key="1">
    <source>
        <dbReference type="ARBA" id="ARBA00005417"/>
    </source>
</evidence>
<dbReference type="GO" id="GO:0016020">
    <property type="term" value="C:membrane"/>
    <property type="evidence" value="ECO:0007669"/>
    <property type="project" value="InterPro"/>
</dbReference>
<accession>A0A2I8ELK5</accession>
<dbReference type="PANTHER" id="PTHR46743">
    <property type="entry name" value="TEICHOIC ACIDS EXPORT ATP-BINDING PROTEIN TAGH"/>
    <property type="match status" value="1"/>
</dbReference>
<evidence type="ECO:0000256" key="3">
    <source>
        <dbReference type="ARBA" id="ARBA00022475"/>
    </source>
</evidence>
<dbReference type="Pfam" id="PF00005">
    <property type="entry name" value="ABC_tran"/>
    <property type="match status" value="1"/>
</dbReference>
<dbReference type="GO" id="GO:0140359">
    <property type="term" value="F:ABC-type transporter activity"/>
    <property type="evidence" value="ECO:0007669"/>
    <property type="project" value="InterPro"/>
</dbReference>
<dbReference type="CDD" id="cd10147">
    <property type="entry name" value="Wzt_C-like"/>
    <property type="match status" value="1"/>
</dbReference>
<keyword evidence="4" id="KW-0997">Cell inner membrane</keyword>
<reference evidence="8 9" key="1">
    <citation type="submission" date="2018-01" db="EMBL/GenBank/DDBJ databases">
        <title>Species boundaries and ecological features among Paraburkholderia terrae DSMZ17804T, P. hospita DSMZ17164T and P. caribensis DSMZ13236T.</title>
        <authorList>
            <person name="Pratama A.A."/>
        </authorList>
    </citation>
    <scope>NUCLEOTIDE SEQUENCE [LARGE SCALE GENOMIC DNA]</scope>
    <source>
        <strain evidence="8 9">DSM 17804</strain>
    </source>
</reference>
<dbReference type="PROSITE" id="PS50893">
    <property type="entry name" value="ABC_TRANSPORTER_2"/>
    <property type="match status" value="1"/>
</dbReference>
<dbReference type="GO" id="GO:0005524">
    <property type="term" value="F:ATP binding"/>
    <property type="evidence" value="ECO:0007669"/>
    <property type="project" value="UniProtKB-KW"/>
</dbReference>
<evidence type="ECO:0000256" key="2">
    <source>
        <dbReference type="ARBA" id="ARBA00022448"/>
    </source>
</evidence>
<dbReference type="Proteomes" id="UP000243502">
    <property type="component" value="Chromosome 1"/>
</dbReference>
<evidence type="ECO:0000256" key="6">
    <source>
        <dbReference type="ARBA" id="ARBA00022840"/>
    </source>
</evidence>
<comment type="similarity">
    <text evidence="1">Belongs to the ABC transporter superfamily.</text>
</comment>
<dbReference type="InterPro" id="IPR050683">
    <property type="entry name" value="Bact_Polysacc_Export_ATP-bd"/>
</dbReference>
<dbReference type="InterPro" id="IPR017871">
    <property type="entry name" value="ABC_transporter-like_CS"/>
</dbReference>
<dbReference type="InterPro" id="IPR027417">
    <property type="entry name" value="P-loop_NTPase"/>
</dbReference>
<dbReference type="InterPro" id="IPR003593">
    <property type="entry name" value="AAA+_ATPase"/>
</dbReference>
<dbReference type="AlphaFoldDB" id="A0A2I8ELK5"/>
<proteinExistence type="inferred from homology"/>
<keyword evidence="5" id="KW-0547">Nucleotide-binding</keyword>
<dbReference type="RefSeq" id="WP_042307428.1">
    <property type="nucleotide sequence ID" value="NZ_CP026111.1"/>
</dbReference>
<name>A0A2I8ELK5_9BURK</name>
<dbReference type="OrthoDB" id="9778870at2"/>